<evidence type="ECO:0000313" key="4">
    <source>
        <dbReference type="Proteomes" id="UP000190777"/>
    </source>
</evidence>
<organism evidence="3 5">
    <name type="scientific">Moraxella equi</name>
    <dbReference type="NCBI Taxonomy" id="60442"/>
    <lineage>
        <taxon>Bacteria</taxon>
        <taxon>Pseudomonadati</taxon>
        <taxon>Pseudomonadota</taxon>
        <taxon>Gammaproteobacteria</taxon>
        <taxon>Moraxellales</taxon>
        <taxon>Moraxellaceae</taxon>
        <taxon>Moraxella</taxon>
    </lineage>
</organism>
<protein>
    <submittedName>
        <fullName evidence="3">Uncharacterized protein</fullName>
    </submittedName>
</protein>
<dbReference type="EMBL" id="MXAP01000068">
    <property type="protein sequence ID" value="OPH38016.1"/>
    <property type="molecule type" value="Genomic_DNA"/>
</dbReference>
<keyword evidence="1" id="KW-1133">Transmembrane helix</keyword>
<dbReference type="Proteomes" id="UP000190777">
    <property type="component" value="Unassembled WGS sequence"/>
</dbReference>
<evidence type="ECO:0000313" key="2">
    <source>
        <dbReference type="EMBL" id="OPH38016.1"/>
    </source>
</evidence>
<proteinExistence type="predicted"/>
<evidence type="ECO:0000313" key="3">
    <source>
        <dbReference type="EMBL" id="STZ04565.1"/>
    </source>
</evidence>
<keyword evidence="1" id="KW-0812">Transmembrane</keyword>
<keyword evidence="4" id="KW-1185">Reference proteome</keyword>
<gene>
    <name evidence="2" type="ORF">B5J93_07090</name>
    <name evidence="3" type="ORF">NCTC11012_02847</name>
</gene>
<feature type="transmembrane region" description="Helical" evidence="1">
    <location>
        <begin position="29"/>
        <end position="49"/>
    </location>
</feature>
<feature type="transmembrane region" description="Helical" evidence="1">
    <location>
        <begin position="55"/>
        <end position="72"/>
    </location>
</feature>
<dbReference type="RefSeq" id="WP_079325754.1">
    <property type="nucleotide sequence ID" value="NZ_MXAP01000068.1"/>
</dbReference>
<reference evidence="2 4" key="1">
    <citation type="submission" date="2017-03" db="EMBL/GenBank/DDBJ databases">
        <title>Draft genome sequence of Moraxella equi CCUG 4950T type strain.</title>
        <authorList>
            <person name="Salva-Serra F."/>
            <person name="Engstrom-Jakobsson H."/>
            <person name="Thorell K."/>
            <person name="Jaen-Luchoro D."/>
            <person name="Gonzales-Siles L."/>
            <person name="Karlsson R."/>
            <person name="Yazdan S."/>
            <person name="Boulund F."/>
            <person name="Johnning A."/>
            <person name="Engstrand L."/>
            <person name="Kristiansson E."/>
            <person name="Moore E."/>
        </authorList>
    </citation>
    <scope>NUCLEOTIDE SEQUENCE [LARGE SCALE GENOMIC DNA]</scope>
    <source>
        <strain evidence="2 4">CCUG 4950</strain>
    </source>
</reference>
<sequence>MTDFKFKDKSFEFPISVYRNYHFNKKTQVIFIIIMVIGFIITTLFALMIEKYWGMMVYLLLVIAFYISVLMSKNPLMVIYPKKVVFKNSGIGNSKTLDWQDCQLETTTLKRDFGDIPLLYFLSKRNDGKMESIFYLVLNNIRFENEHFDKDDTLKFFEQIKLLSENP</sequence>
<name>A0A378QUM3_9GAMM</name>
<evidence type="ECO:0000256" key="1">
    <source>
        <dbReference type="SAM" id="Phobius"/>
    </source>
</evidence>
<dbReference type="AlphaFoldDB" id="A0A378QUM3"/>
<keyword evidence="1" id="KW-0472">Membrane</keyword>
<dbReference type="Proteomes" id="UP000254618">
    <property type="component" value="Unassembled WGS sequence"/>
</dbReference>
<accession>A0A378QUM3</accession>
<evidence type="ECO:0000313" key="5">
    <source>
        <dbReference type="Proteomes" id="UP000254618"/>
    </source>
</evidence>
<reference evidence="3 5" key="2">
    <citation type="submission" date="2018-06" db="EMBL/GenBank/DDBJ databases">
        <authorList>
            <consortium name="Pathogen Informatics"/>
            <person name="Doyle S."/>
        </authorList>
    </citation>
    <scope>NUCLEOTIDE SEQUENCE [LARGE SCALE GENOMIC DNA]</scope>
    <source>
        <strain evidence="3 5">NCTC11012</strain>
    </source>
</reference>
<dbReference type="EMBL" id="UGQF01000001">
    <property type="protein sequence ID" value="STZ04565.1"/>
    <property type="molecule type" value="Genomic_DNA"/>
</dbReference>